<keyword evidence="1" id="KW-0812">Transmembrane</keyword>
<dbReference type="RefSeq" id="WP_219081419.1">
    <property type="nucleotide sequence ID" value="NZ_CP079216.1"/>
</dbReference>
<keyword evidence="1" id="KW-1133">Transmembrane helix</keyword>
<reference evidence="2 3" key="1">
    <citation type="submission" date="2021-07" db="EMBL/GenBank/DDBJ databases">
        <title>complete genome sequencing of Tessaracoccus sp.J1M15.</title>
        <authorList>
            <person name="Bae J.-W."/>
            <person name="Kim D.-y."/>
        </authorList>
    </citation>
    <scope>NUCLEOTIDE SEQUENCE [LARGE SCALE GENOMIC DNA]</scope>
    <source>
        <strain evidence="2 3">J1M15</strain>
    </source>
</reference>
<sequence length="159" mass="16749">MKALVSESAIYGVLLVAGLVFIAGEAAEEYWDVFVKVCATLAVFWVAHVYAGAVAHLGDEPAGGAVLRVRNAVADAAQHSWGMLLAAVPPMIVLLLGRVRFMDPQIAVWASLWACVALLGLLGYAKVAIWTTRTSARVAGGIATAALGLILVVLKTWVH</sequence>
<keyword evidence="3" id="KW-1185">Reference proteome</keyword>
<feature type="transmembrane region" description="Helical" evidence="1">
    <location>
        <begin position="33"/>
        <end position="58"/>
    </location>
</feature>
<feature type="transmembrane region" description="Helical" evidence="1">
    <location>
        <begin position="9"/>
        <end position="27"/>
    </location>
</feature>
<feature type="transmembrane region" description="Helical" evidence="1">
    <location>
        <begin position="106"/>
        <end position="125"/>
    </location>
</feature>
<dbReference type="Proteomes" id="UP000824504">
    <property type="component" value="Chromosome"/>
</dbReference>
<evidence type="ECO:0000256" key="1">
    <source>
        <dbReference type="SAM" id="Phobius"/>
    </source>
</evidence>
<protein>
    <submittedName>
        <fullName evidence="2">Uncharacterized protein</fullName>
    </submittedName>
</protein>
<accession>A0ABX8SK22</accession>
<name>A0ABX8SK22_9ACTN</name>
<organism evidence="2 3">
    <name type="scientific">Tessaracoccus palaemonis</name>
    <dbReference type="NCBI Taxonomy" id="2829499"/>
    <lineage>
        <taxon>Bacteria</taxon>
        <taxon>Bacillati</taxon>
        <taxon>Actinomycetota</taxon>
        <taxon>Actinomycetes</taxon>
        <taxon>Propionibacteriales</taxon>
        <taxon>Propionibacteriaceae</taxon>
        <taxon>Tessaracoccus</taxon>
    </lineage>
</organism>
<gene>
    <name evidence="2" type="ORF">KDB89_12215</name>
</gene>
<dbReference type="EMBL" id="CP079216">
    <property type="protein sequence ID" value="QXT62493.1"/>
    <property type="molecule type" value="Genomic_DNA"/>
</dbReference>
<evidence type="ECO:0000313" key="3">
    <source>
        <dbReference type="Proteomes" id="UP000824504"/>
    </source>
</evidence>
<feature type="transmembrane region" description="Helical" evidence="1">
    <location>
        <begin position="137"/>
        <end position="158"/>
    </location>
</feature>
<keyword evidence="1" id="KW-0472">Membrane</keyword>
<feature type="transmembrane region" description="Helical" evidence="1">
    <location>
        <begin position="79"/>
        <end position="100"/>
    </location>
</feature>
<proteinExistence type="predicted"/>
<evidence type="ECO:0000313" key="2">
    <source>
        <dbReference type="EMBL" id="QXT62493.1"/>
    </source>
</evidence>